<dbReference type="SUPFAM" id="SSF47095">
    <property type="entry name" value="HMG-box"/>
    <property type="match status" value="1"/>
</dbReference>
<evidence type="ECO:0000259" key="5">
    <source>
        <dbReference type="PROSITE" id="PS50118"/>
    </source>
</evidence>
<keyword evidence="3" id="KW-0804">Transcription</keyword>
<dbReference type="GO" id="GO:0005634">
    <property type="term" value="C:nucleus"/>
    <property type="evidence" value="ECO:0007669"/>
    <property type="project" value="UniProtKB-UniRule"/>
</dbReference>
<organism evidence="6 7">
    <name type="scientific">Aulographum hederae CBS 113979</name>
    <dbReference type="NCBI Taxonomy" id="1176131"/>
    <lineage>
        <taxon>Eukaryota</taxon>
        <taxon>Fungi</taxon>
        <taxon>Dikarya</taxon>
        <taxon>Ascomycota</taxon>
        <taxon>Pezizomycotina</taxon>
        <taxon>Dothideomycetes</taxon>
        <taxon>Pleosporomycetidae</taxon>
        <taxon>Aulographales</taxon>
        <taxon>Aulographaceae</taxon>
    </lineage>
</organism>
<dbReference type="OrthoDB" id="6247875at2759"/>
<name>A0A6G1GS26_9PEZI</name>
<dbReference type="FunFam" id="1.10.30.10:FF:000041">
    <property type="entry name" value="HMG box family protein"/>
    <property type="match status" value="1"/>
</dbReference>
<gene>
    <name evidence="6" type="ORF">K402DRAFT_155101</name>
</gene>
<dbReference type="AlphaFoldDB" id="A0A6G1GS26"/>
<evidence type="ECO:0000256" key="3">
    <source>
        <dbReference type="ARBA" id="ARBA00023163"/>
    </source>
</evidence>
<dbReference type="InterPro" id="IPR009071">
    <property type="entry name" value="HMG_box_dom"/>
</dbReference>
<evidence type="ECO:0000256" key="1">
    <source>
        <dbReference type="ARBA" id="ARBA00023015"/>
    </source>
</evidence>
<dbReference type="Pfam" id="PF00505">
    <property type="entry name" value="HMG_box"/>
    <property type="match status" value="1"/>
</dbReference>
<evidence type="ECO:0000256" key="4">
    <source>
        <dbReference type="PROSITE-ProRule" id="PRU00267"/>
    </source>
</evidence>
<dbReference type="PANTHER" id="PTHR10270">
    <property type="entry name" value="SOX TRANSCRIPTION FACTOR"/>
    <property type="match status" value="1"/>
</dbReference>
<keyword evidence="7" id="KW-1185">Reference proteome</keyword>
<feature type="DNA-binding region" description="HMG box" evidence="4">
    <location>
        <begin position="91"/>
        <end position="159"/>
    </location>
</feature>
<accession>A0A6G1GS26</accession>
<sequence>MSLNIAQPSVEFYWNSVLRQAQQGSNIADLPLDAANELGQDGIEQIRSRFSAALNSAVNVSQDAGCIRFSTIIAAYSSTDNMVAPKSKSKVPRPPNAFIIYRKDWHPIVKAAHPGMHNNGISKIIGDQWNNETEDVKMHYKSMAEDAKQKHLVENPGYQYQPRKPSEKKRRMTKTKAAKIAQATEVLAPPEFSTGPATTPAIESTGPHVSDDVLSADDLALIDLDNLNFETLEPGPPGFFNDLLLNDPSNAEWNAFFDLENQDQFARTDDIAFDLENHDQFSRIDDFAFGLENPGQPVHTGDIANQSYSFAELDDFFTPME</sequence>
<dbReference type="Proteomes" id="UP000800041">
    <property type="component" value="Unassembled WGS sequence"/>
</dbReference>
<dbReference type="Gene3D" id="1.10.30.10">
    <property type="entry name" value="High mobility group box domain"/>
    <property type="match status" value="1"/>
</dbReference>
<evidence type="ECO:0000313" key="7">
    <source>
        <dbReference type="Proteomes" id="UP000800041"/>
    </source>
</evidence>
<evidence type="ECO:0000256" key="2">
    <source>
        <dbReference type="ARBA" id="ARBA00023125"/>
    </source>
</evidence>
<protein>
    <recommendedName>
        <fullName evidence="5">HMG box domain-containing protein</fullName>
    </recommendedName>
</protein>
<keyword evidence="1" id="KW-0805">Transcription regulation</keyword>
<evidence type="ECO:0000313" key="6">
    <source>
        <dbReference type="EMBL" id="KAF1983753.1"/>
    </source>
</evidence>
<dbReference type="GO" id="GO:0001228">
    <property type="term" value="F:DNA-binding transcription activator activity, RNA polymerase II-specific"/>
    <property type="evidence" value="ECO:0007669"/>
    <property type="project" value="TreeGrafter"/>
</dbReference>
<dbReference type="GO" id="GO:0000122">
    <property type="term" value="P:negative regulation of transcription by RNA polymerase II"/>
    <property type="evidence" value="ECO:0007669"/>
    <property type="project" value="TreeGrafter"/>
</dbReference>
<dbReference type="SMART" id="SM00398">
    <property type="entry name" value="HMG"/>
    <property type="match status" value="1"/>
</dbReference>
<keyword evidence="4" id="KW-0539">Nucleus</keyword>
<dbReference type="GO" id="GO:0030154">
    <property type="term" value="P:cell differentiation"/>
    <property type="evidence" value="ECO:0007669"/>
    <property type="project" value="TreeGrafter"/>
</dbReference>
<dbReference type="GO" id="GO:0000978">
    <property type="term" value="F:RNA polymerase II cis-regulatory region sequence-specific DNA binding"/>
    <property type="evidence" value="ECO:0007669"/>
    <property type="project" value="TreeGrafter"/>
</dbReference>
<dbReference type="InterPro" id="IPR036910">
    <property type="entry name" value="HMG_box_dom_sf"/>
</dbReference>
<dbReference type="CDD" id="cd01389">
    <property type="entry name" value="HMG-box_ROX1-like"/>
    <property type="match status" value="1"/>
</dbReference>
<feature type="domain" description="HMG box" evidence="5">
    <location>
        <begin position="91"/>
        <end position="159"/>
    </location>
</feature>
<proteinExistence type="predicted"/>
<reference evidence="6" key="1">
    <citation type="journal article" date="2020" name="Stud. Mycol.">
        <title>101 Dothideomycetes genomes: a test case for predicting lifestyles and emergence of pathogens.</title>
        <authorList>
            <person name="Haridas S."/>
            <person name="Albert R."/>
            <person name="Binder M."/>
            <person name="Bloem J."/>
            <person name="Labutti K."/>
            <person name="Salamov A."/>
            <person name="Andreopoulos B."/>
            <person name="Baker S."/>
            <person name="Barry K."/>
            <person name="Bills G."/>
            <person name="Bluhm B."/>
            <person name="Cannon C."/>
            <person name="Castanera R."/>
            <person name="Culley D."/>
            <person name="Daum C."/>
            <person name="Ezra D."/>
            <person name="Gonzalez J."/>
            <person name="Henrissat B."/>
            <person name="Kuo A."/>
            <person name="Liang C."/>
            <person name="Lipzen A."/>
            <person name="Lutzoni F."/>
            <person name="Magnuson J."/>
            <person name="Mondo S."/>
            <person name="Nolan M."/>
            <person name="Ohm R."/>
            <person name="Pangilinan J."/>
            <person name="Park H.-J."/>
            <person name="Ramirez L."/>
            <person name="Alfaro M."/>
            <person name="Sun H."/>
            <person name="Tritt A."/>
            <person name="Yoshinaga Y."/>
            <person name="Zwiers L.-H."/>
            <person name="Turgeon B."/>
            <person name="Goodwin S."/>
            <person name="Spatafora J."/>
            <person name="Crous P."/>
            <person name="Grigoriev I."/>
        </authorList>
    </citation>
    <scope>NUCLEOTIDE SEQUENCE</scope>
    <source>
        <strain evidence="6">CBS 113979</strain>
    </source>
</reference>
<dbReference type="PANTHER" id="PTHR10270:SF161">
    <property type="entry name" value="SEX-DETERMINING REGION Y PROTEIN"/>
    <property type="match status" value="1"/>
</dbReference>
<dbReference type="PROSITE" id="PS50118">
    <property type="entry name" value="HMG_BOX_2"/>
    <property type="match status" value="1"/>
</dbReference>
<dbReference type="InterPro" id="IPR050140">
    <property type="entry name" value="SRY-related_HMG-box_TF-like"/>
</dbReference>
<keyword evidence="2 4" id="KW-0238">DNA-binding</keyword>
<dbReference type="EMBL" id="ML977172">
    <property type="protein sequence ID" value="KAF1983753.1"/>
    <property type="molecule type" value="Genomic_DNA"/>
</dbReference>